<keyword evidence="2" id="KW-1185">Reference proteome</keyword>
<proteinExistence type="predicted"/>
<name>A0ABU0L753_9BACL</name>
<accession>A0ABU0L753</accession>
<sequence length="64" mass="7199">MVNRWRVTLTINKGYIVRDGSLSDRISERAKLCILPADFIGDDLAVRFIGDELSELVRVFCANG</sequence>
<dbReference type="EMBL" id="JAUSWA010000053">
    <property type="protein sequence ID" value="MDQ0497100.1"/>
    <property type="molecule type" value="Genomic_DNA"/>
</dbReference>
<gene>
    <name evidence="1" type="ORF">QOZ95_005301</name>
</gene>
<organism evidence="1 2">
    <name type="scientific">Paenibacillus brasilensis</name>
    <dbReference type="NCBI Taxonomy" id="128574"/>
    <lineage>
        <taxon>Bacteria</taxon>
        <taxon>Bacillati</taxon>
        <taxon>Bacillota</taxon>
        <taxon>Bacilli</taxon>
        <taxon>Bacillales</taxon>
        <taxon>Paenibacillaceae</taxon>
        <taxon>Paenibacillus</taxon>
    </lineage>
</organism>
<dbReference type="Proteomes" id="UP001242811">
    <property type="component" value="Unassembled WGS sequence"/>
</dbReference>
<comment type="caution">
    <text evidence="1">The sequence shown here is derived from an EMBL/GenBank/DDBJ whole genome shotgun (WGS) entry which is preliminary data.</text>
</comment>
<evidence type="ECO:0000313" key="2">
    <source>
        <dbReference type="Proteomes" id="UP001242811"/>
    </source>
</evidence>
<evidence type="ECO:0000313" key="1">
    <source>
        <dbReference type="EMBL" id="MDQ0497100.1"/>
    </source>
</evidence>
<reference evidence="1 2" key="1">
    <citation type="submission" date="2023-07" db="EMBL/GenBank/DDBJ databases">
        <title>Genomic Encyclopedia of Type Strains, Phase IV (KMG-IV): sequencing the most valuable type-strain genomes for metagenomic binning, comparative biology and taxonomic classification.</title>
        <authorList>
            <person name="Goeker M."/>
        </authorList>
    </citation>
    <scope>NUCLEOTIDE SEQUENCE [LARGE SCALE GENOMIC DNA]</scope>
    <source>
        <strain evidence="1 2">DSM 14914</strain>
    </source>
</reference>
<protein>
    <submittedName>
        <fullName evidence="1">Uncharacterized protein</fullName>
    </submittedName>
</protein>